<gene>
    <name evidence="3" type="ORF">KSX_55530</name>
</gene>
<evidence type="ECO:0000313" key="3">
    <source>
        <dbReference type="EMBL" id="GHO47390.1"/>
    </source>
</evidence>
<evidence type="ECO:0000313" key="4">
    <source>
        <dbReference type="Proteomes" id="UP000612362"/>
    </source>
</evidence>
<dbReference type="InterPro" id="IPR029058">
    <property type="entry name" value="AB_hydrolase_fold"/>
</dbReference>
<dbReference type="Proteomes" id="UP000612362">
    <property type="component" value="Unassembled WGS sequence"/>
</dbReference>
<name>A0A8J3MWB2_9CHLR</name>
<feature type="domain" description="Xaa-Pro dipeptidyl-peptidase-like" evidence="2">
    <location>
        <begin position="11"/>
        <end position="146"/>
    </location>
</feature>
<sequence>MRSDVTFDAEGTSLRGWLYLPEQAPPFPLVVMAHGWAGVKEQSLDLFAEAFADAGLATLVYDQRNFGASDGLPRQEIDPWAQVRDYRHAITFAQTLPQVNPQRLGIWGSSYSGGHVLVVGAIDKRVTCVVAQVPTISGWRNSLRRYPGDTWTAMRKRFETDRHTRFSGKAPTMVPVFDELSPADIGTLSSSTTEIVQPIGNDGGIWLRYMSKERSATWRNEITLRSLEMYAEYEPGSYIERIGPTPLLVIMADADTVTLTDEILAAYGRACEPKQLCLVPGGHYDIYGRQRLTANAAAREWFLQHLQVAQ</sequence>
<evidence type="ECO:0000259" key="2">
    <source>
        <dbReference type="Pfam" id="PF02129"/>
    </source>
</evidence>
<organism evidence="3 4">
    <name type="scientific">Ktedonospora formicarum</name>
    <dbReference type="NCBI Taxonomy" id="2778364"/>
    <lineage>
        <taxon>Bacteria</taxon>
        <taxon>Bacillati</taxon>
        <taxon>Chloroflexota</taxon>
        <taxon>Ktedonobacteria</taxon>
        <taxon>Ktedonobacterales</taxon>
        <taxon>Ktedonobacteraceae</taxon>
        <taxon>Ktedonospora</taxon>
    </lineage>
</organism>
<protein>
    <recommendedName>
        <fullName evidence="2">Xaa-Pro dipeptidyl-peptidase-like domain-containing protein</fullName>
    </recommendedName>
</protein>
<comment type="caution">
    <text evidence="3">The sequence shown here is derived from an EMBL/GenBank/DDBJ whole genome shotgun (WGS) entry which is preliminary data.</text>
</comment>
<dbReference type="AlphaFoldDB" id="A0A8J3MWB2"/>
<dbReference type="SUPFAM" id="SSF53474">
    <property type="entry name" value="alpha/beta-Hydrolases"/>
    <property type="match status" value="1"/>
</dbReference>
<dbReference type="Gene3D" id="3.40.50.1820">
    <property type="entry name" value="alpha/beta hydrolase"/>
    <property type="match status" value="1"/>
</dbReference>
<dbReference type="RefSeq" id="WP_220196692.1">
    <property type="nucleotide sequence ID" value="NZ_BNJF01000003.1"/>
</dbReference>
<dbReference type="GO" id="GO:0052689">
    <property type="term" value="F:carboxylic ester hydrolase activity"/>
    <property type="evidence" value="ECO:0007669"/>
    <property type="project" value="UniProtKB-ARBA"/>
</dbReference>
<accession>A0A8J3MWB2</accession>
<dbReference type="InterPro" id="IPR050261">
    <property type="entry name" value="FrsA_esterase"/>
</dbReference>
<dbReference type="Gene3D" id="1.10.10.800">
    <property type="match status" value="1"/>
</dbReference>
<dbReference type="EMBL" id="BNJF01000003">
    <property type="protein sequence ID" value="GHO47390.1"/>
    <property type="molecule type" value="Genomic_DNA"/>
</dbReference>
<reference evidence="3" key="1">
    <citation type="submission" date="2020-10" db="EMBL/GenBank/DDBJ databases">
        <title>Taxonomic study of unclassified bacteria belonging to the class Ktedonobacteria.</title>
        <authorList>
            <person name="Yabe S."/>
            <person name="Wang C.M."/>
            <person name="Zheng Y."/>
            <person name="Sakai Y."/>
            <person name="Cavaletti L."/>
            <person name="Monciardini P."/>
            <person name="Donadio S."/>
        </authorList>
    </citation>
    <scope>NUCLEOTIDE SEQUENCE</scope>
    <source>
        <strain evidence="3">SOSP1-1</strain>
    </source>
</reference>
<evidence type="ECO:0000256" key="1">
    <source>
        <dbReference type="ARBA" id="ARBA00022801"/>
    </source>
</evidence>
<keyword evidence="4" id="KW-1185">Reference proteome</keyword>
<proteinExistence type="predicted"/>
<dbReference type="Pfam" id="PF02129">
    <property type="entry name" value="Peptidase_S15"/>
    <property type="match status" value="1"/>
</dbReference>
<dbReference type="PANTHER" id="PTHR22946">
    <property type="entry name" value="DIENELACTONE HYDROLASE DOMAIN-CONTAINING PROTEIN-RELATED"/>
    <property type="match status" value="1"/>
</dbReference>
<dbReference type="InterPro" id="IPR000383">
    <property type="entry name" value="Xaa-Pro-like_dom"/>
</dbReference>
<keyword evidence="1" id="KW-0378">Hydrolase</keyword>
<dbReference type="PANTHER" id="PTHR22946:SF9">
    <property type="entry name" value="POLYKETIDE TRANSFERASE AF380"/>
    <property type="match status" value="1"/>
</dbReference>